<organism evidence="1 2">
    <name type="scientific">Candidatus Jorgensenbacteria bacterium GW2011_GWA2_45_9</name>
    <dbReference type="NCBI Taxonomy" id="1618663"/>
    <lineage>
        <taxon>Bacteria</taxon>
        <taxon>Candidatus Joergenseniibacteriota</taxon>
    </lineage>
</organism>
<evidence type="ECO:0000313" key="1">
    <source>
        <dbReference type="EMBL" id="KKU15645.1"/>
    </source>
</evidence>
<sequence length="590" mass="68544">MNGENKNCQKCGLEFIITSEDTDFYKKNNLPSPTHCSRCRMIRRQLFRNERVLYKAECKLCGKGIISQYSPGNKYAAYCIDCYASDKWDALSYGVEYGFKKPFFTQFDALMKTVPRRALYHDFTVRSEYVNHSVYVKDCYLCFGGHHYEDSQYCAQNFYVNNCTDVDFSMKSEFCWNSIQLRRCSRVHESAYSENCVDSWFLFGCRNCNNCVGCTNLKNASYHIFNEKYTKEEYEQKLKEFNFRSLTSLEKIKTEFIKKTIQYPRKYAWIRNAVNSTGDDLEQVKECRYCFSATEDENCRYSFFMPTGVKDAYDVDHVGLGTENVCELHSSFGGNRVFFGNRIYYSHDIFYSDDCYNCANLFGCISLRKKEYCIFNKQYTKGEYEALVPKIISHMNAVPYKEQAGVEYKFGEFFPISIMPFAYNETVAQEYFPLVKNDAVSQGFRWRDPEERSYKITMGFADVPDNIDSVSESILQEIIGCAHAGKCNNQCTTAFRVIPSEFQFYKTIGIPLSRLCPNCRHAERLNKLNPMGLFHRSCQCGGVFSQNGVYKNNTAHIHGGEICRNNFETPFSPTRPEIIYCENCYQSETA</sequence>
<accession>A0A0G1R456</accession>
<proteinExistence type="predicted"/>
<comment type="caution">
    <text evidence="1">The sequence shown here is derived from an EMBL/GenBank/DDBJ whole genome shotgun (WGS) entry which is preliminary data.</text>
</comment>
<dbReference type="Proteomes" id="UP000034727">
    <property type="component" value="Unassembled WGS sequence"/>
</dbReference>
<evidence type="ECO:0008006" key="3">
    <source>
        <dbReference type="Google" id="ProtNLM"/>
    </source>
</evidence>
<gene>
    <name evidence="1" type="ORF">UX22_C0005G0002</name>
</gene>
<evidence type="ECO:0000313" key="2">
    <source>
        <dbReference type="Proteomes" id="UP000034727"/>
    </source>
</evidence>
<reference evidence="1 2" key="1">
    <citation type="journal article" date="2015" name="Nature">
        <title>rRNA introns, odd ribosomes, and small enigmatic genomes across a large radiation of phyla.</title>
        <authorList>
            <person name="Brown C.T."/>
            <person name="Hug L.A."/>
            <person name="Thomas B.C."/>
            <person name="Sharon I."/>
            <person name="Castelle C.J."/>
            <person name="Singh A."/>
            <person name="Wilkins M.J."/>
            <person name="Williams K.H."/>
            <person name="Banfield J.F."/>
        </authorList>
    </citation>
    <scope>NUCLEOTIDE SEQUENCE [LARGE SCALE GENOMIC DNA]</scope>
</reference>
<name>A0A0G1R456_9BACT</name>
<protein>
    <recommendedName>
        <fullName evidence="3">Zinc-binding domain-containing protein</fullName>
    </recommendedName>
</protein>
<dbReference type="AlphaFoldDB" id="A0A0G1R456"/>
<dbReference type="EMBL" id="LCLJ01000005">
    <property type="protein sequence ID" value="KKU15645.1"/>
    <property type="molecule type" value="Genomic_DNA"/>
</dbReference>